<evidence type="ECO:0000256" key="1">
    <source>
        <dbReference type="SAM" id="Phobius"/>
    </source>
</evidence>
<feature type="transmembrane region" description="Helical" evidence="1">
    <location>
        <begin position="6"/>
        <end position="32"/>
    </location>
</feature>
<feature type="transmembrane region" description="Helical" evidence="1">
    <location>
        <begin position="207"/>
        <end position="228"/>
    </location>
</feature>
<sequence length="252" mass="26394">MIELPLVFVAGVLGTAHCLGMCGPLAIGISTGAKSWSVAFVRQLLYSVGRLLSYSFLGLMAGFSGEWTARHTASLINVPAMFAIIAGVVFIVKGLQETGLATKLRQLLQRLFGMKQLTPVNLHHSGSCGLLFAPFFRGQGHTGALIAGVCTGFLPCGLLYGMLTLAASTHQVLLGGATMLVFGLGTMPLLVLAGTTGQLLSLGSRRWLFGFAAWCLVLTGVVSLARGLSYVSWGDRPTAGCPLCTAESNSTK</sequence>
<dbReference type="EMBL" id="CP036274">
    <property type="protein sequence ID" value="QDU26201.1"/>
    <property type="molecule type" value="Genomic_DNA"/>
</dbReference>
<dbReference type="RefSeq" id="WP_145086386.1">
    <property type="nucleotide sequence ID" value="NZ_CP036274.1"/>
</dbReference>
<accession>A0A517Y7J4</accession>
<dbReference type="AlphaFoldDB" id="A0A517Y7J4"/>
<feature type="transmembrane region" description="Helical" evidence="1">
    <location>
        <begin position="44"/>
        <end position="63"/>
    </location>
</feature>
<name>A0A517Y7J4_9BACT</name>
<dbReference type="PANTHER" id="PTHR42208:SF1">
    <property type="entry name" value="HEAVY METAL TRANSPORTER"/>
    <property type="match status" value="1"/>
</dbReference>
<feature type="domain" description="Urease accessory protein UreH-like transmembrane" evidence="2">
    <location>
        <begin position="7"/>
        <end position="222"/>
    </location>
</feature>
<dbReference type="InterPro" id="IPR039447">
    <property type="entry name" value="UreH-like_TM_dom"/>
</dbReference>
<proteinExistence type="predicted"/>
<evidence type="ECO:0000313" key="3">
    <source>
        <dbReference type="EMBL" id="QDU26201.1"/>
    </source>
</evidence>
<protein>
    <recommendedName>
        <fullName evidence="2">Urease accessory protein UreH-like transmembrane domain-containing protein</fullName>
    </recommendedName>
</protein>
<evidence type="ECO:0000313" key="4">
    <source>
        <dbReference type="Proteomes" id="UP000315017"/>
    </source>
</evidence>
<keyword evidence="4" id="KW-1185">Reference proteome</keyword>
<organism evidence="3 4">
    <name type="scientific">Anatilimnocola aggregata</name>
    <dbReference type="NCBI Taxonomy" id="2528021"/>
    <lineage>
        <taxon>Bacteria</taxon>
        <taxon>Pseudomonadati</taxon>
        <taxon>Planctomycetota</taxon>
        <taxon>Planctomycetia</taxon>
        <taxon>Pirellulales</taxon>
        <taxon>Pirellulaceae</taxon>
        <taxon>Anatilimnocola</taxon>
    </lineage>
</organism>
<dbReference type="PANTHER" id="PTHR42208">
    <property type="entry name" value="HEAVY METAL TRANSPORTER-RELATED"/>
    <property type="match status" value="1"/>
</dbReference>
<feature type="transmembrane region" description="Helical" evidence="1">
    <location>
        <begin position="144"/>
        <end position="166"/>
    </location>
</feature>
<dbReference type="Proteomes" id="UP000315017">
    <property type="component" value="Chromosome"/>
</dbReference>
<reference evidence="3 4" key="1">
    <citation type="submission" date="2019-02" db="EMBL/GenBank/DDBJ databases">
        <title>Deep-cultivation of Planctomycetes and their phenomic and genomic characterization uncovers novel biology.</title>
        <authorList>
            <person name="Wiegand S."/>
            <person name="Jogler M."/>
            <person name="Boedeker C."/>
            <person name="Pinto D."/>
            <person name="Vollmers J."/>
            <person name="Rivas-Marin E."/>
            <person name="Kohn T."/>
            <person name="Peeters S.H."/>
            <person name="Heuer A."/>
            <person name="Rast P."/>
            <person name="Oberbeckmann S."/>
            <person name="Bunk B."/>
            <person name="Jeske O."/>
            <person name="Meyerdierks A."/>
            <person name="Storesund J.E."/>
            <person name="Kallscheuer N."/>
            <person name="Luecker S."/>
            <person name="Lage O.M."/>
            <person name="Pohl T."/>
            <person name="Merkel B.J."/>
            <person name="Hornburger P."/>
            <person name="Mueller R.-W."/>
            <person name="Bruemmer F."/>
            <person name="Labrenz M."/>
            <person name="Spormann A.M."/>
            <person name="Op den Camp H."/>
            <person name="Overmann J."/>
            <person name="Amann R."/>
            <person name="Jetten M.S.M."/>
            <person name="Mascher T."/>
            <person name="Medema M.H."/>
            <person name="Devos D.P."/>
            <person name="Kaster A.-K."/>
            <person name="Ovreas L."/>
            <person name="Rohde M."/>
            <person name="Galperin M.Y."/>
            <person name="Jogler C."/>
        </authorList>
    </citation>
    <scope>NUCLEOTIDE SEQUENCE [LARGE SCALE GENOMIC DNA]</scope>
    <source>
        <strain evidence="3 4">ETA_A8</strain>
    </source>
</reference>
<gene>
    <name evidence="3" type="ORF">ETAA8_12760</name>
</gene>
<dbReference type="Pfam" id="PF13386">
    <property type="entry name" value="DsbD_2"/>
    <property type="match status" value="1"/>
</dbReference>
<evidence type="ECO:0000259" key="2">
    <source>
        <dbReference type="Pfam" id="PF13386"/>
    </source>
</evidence>
<dbReference type="OrthoDB" id="9800141at2"/>
<feature type="transmembrane region" description="Helical" evidence="1">
    <location>
        <begin position="75"/>
        <end position="95"/>
    </location>
</feature>
<feature type="transmembrane region" description="Helical" evidence="1">
    <location>
        <begin position="172"/>
        <end position="195"/>
    </location>
</feature>
<keyword evidence="1" id="KW-0472">Membrane</keyword>
<keyword evidence="1" id="KW-0812">Transmembrane</keyword>
<dbReference type="KEGG" id="aagg:ETAA8_12760"/>
<keyword evidence="1" id="KW-1133">Transmembrane helix</keyword>